<gene>
    <name evidence="2" type="ORF">UFOPK3674_01482</name>
</gene>
<accession>A0A6J7IYR0</accession>
<keyword evidence="1" id="KW-1133">Transmembrane helix</keyword>
<evidence type="ECO:0000256" key="1">
    <source>
        <dbReference type="SAM" id="Phobius"/>
    </source>
</evidence>
<dbReference type="EMBL" id="CAFBMX010000007">
    <property type="protein sequence ID" value="CAB4936055.1"/>
    <property type="molecule type" value="Genomic_DNA"/>
</dbReference>
<dbReference type="AlphaFoldDB" id="A0A6J7IYR0"/>
<feature type="transmembrane region" description="Helical" evidence="1">
    <location>
        <begin position="21"/>
        <end position="37"/>
    </location>
</feature>
<feature type="transmembrane region" description="Helical" evidence="1">
    <location>
        <begin position="97"/>
        <end position="117"/>
    </location>
</feature>
<name>A0A6J7IYR0_9ZZZZ</name>
<feature type="transmembrane region" description="Helical" evidence="1">
    <location>
        <begin position="43"/>
        <end position="61"/>
    </location>
</feature>
<keyword evidence="1" id="KW-0472">Membrane</keyword>
<organism evidence="2">
    <name type="scientific">freshwater metagenome</name>
    <dbReference type="NCBI Taxonomy" id="449393"/>
    <lineage>
        <taxon>unclassified sequences</taxon>
        <taxon>metagenomes</taxon>
        <taxon>ecological metagenomes</taxon>
    </lineage>
</organism>
<evidence type="ECO:0000313" key="2">
    <source>
        <dbReference type="EMBL" id="CAB4936055.1"/>
    </source>
</evidence>
<sequence length="128" mass="13309">MSRPRREDAPRPPWHPVPLTELCLLVGIIVLLVGLFGSGSRGLLIAFGLALVSAATVELTLREHLAGHRSHSLLLAGVAAAVVAAPVAALAHPDKAVVLLMAAVVFAVAFAGLRAVFRRRSGGAGWRA</sequence>
<proteinExistence type="predicted"/>
<reference evidence="2" key="1">
    <citation type="submission" date="2020-05" db="EMBL/GenBank/DDBJ databases">
        <authorList>
            <person name="Chiriac C."/>
            <person name="Salcher M."/>
            <person name="Ghai R."/>
            <person name="Kavagutti S V."/>
        </authorList>
    </citation>
    <scope>NUCLEOTIDE SEQUENCE</scope>
</reference>
<feature type="transmembrane region" description="Helical" evidence="1">
    <location>
        <begin position="73"/>
        <end position="91"/>
    </location>
</feature>
<protein>
    <submittedName>
        <fullName evidence="2">Unannotated protein</fullName>
    </submittedName>
</protein>
<keyword evidence="1" id="KW-0812">Transmembrane</keyword>